<dbReference type="Pfam" id="PF07730">
    <property type="entry name" value="HisKA_3"/>
    <property type="match status" value="1"/>
</dbReference>
<dbReference type="GO" id="GO:0016020">
    <property type="term" value="C:membrane"/>
    <property type="evidence" value="ECO:0007669"/>
    <property type="project" value="InterPro"/>
</dbReference>
<dbReference type="Gene3D" id="3.30.565.10">
    <property type="entry name" value="Histidine kinase-like ATPase, C-terminal domain"/>
    <property type="match status" value="1"/>
</dbReference>
<feature type="transmembrane region" description="Helical" evidence="11">
    <location>
        <begin position="172"/>
        <end position="192"/>
    </location>
</feature>
<feature type="compositionally biased region" description="Gly residues" evidence="10">
    <location>
        <begin position="36"/>
        <end position="56"/>
    </location>
</feature>
<dbReference type="InterPro" id="IPR036890">
    <property type="entry name" value="HATPase_C_sf"/>
</dbReference>
<dbReference type="GO" id="GO:0005524">
    <property type="term" value="F:ATP binding"/>
    <property type="evidence" value="ECO:0007669"/>
    <property type="project" value="UniProtKB-KW"/>
</dbReference>
<keyword evidence="11" id="KW-1133">Transmembrane helix</keyword>
<dbReference type="KEGG" id="afs:AFR_11300"/>
<dbReference type="SUPFAM" id="SSF55874">
    <property type="entry name" value="ATPase domain of HSP90 chaperone/DNA topoisomerase II/histidine kinase"/>
    <property type="match status" value="1"/>
</dbReference>
<feature type="compositionally biased region" description="Basic and acidic residues" evidence="10">
    <location>
        <begin position="16"/>
        <end position="34"/>
    </location>
</feature>
<feature type="domain" description="Signal transduction histidine kinase subgroup 3 dimerisation and phosphoacceptor" evidence="13">
    <location>
        <begin position="257"/>
        <end position="323"/>
    </location>
</feature>
<evidence type="ECO:0000256" key="10">
    <source>
        <dbReference type="SAM" id="MobiDB-lite"/>
    </source>
</evidence>
<keyword evidence="9" id="KW-0175">Coiled coil</keyword>
<dbReference type="PANTHER" id="PTHR24421">
    <property type="entry name" value="NITRATE/NITRITE SENSOR PROTEIN NARX-RELATED"/>
    <property type="match status" value="1"/>
</dbReference>
<evidence type="ECO:0000256" key="4">
    <source>
        <dbReference type="ARBA" id="ARBA00022679"/>
    </source>
</evidence>
<proteinExistence type="predicted"/>
<dbReference type="Pfam" id="PF02518">
    <property type="entry name" value="HATPase_c"/>
    <property type="match status" value="1"/>
</dbReference>
<feature type="transmembrane region" description="Helical" evidence="11">
    <location>
        <begin position="132"/>
        <end position="165"/>
    </location>
</feature>
<keyword evidence="15" id="KW-1185">Reference proteome</keyword>
<reference evidence="14 15" key="1">
    <citation type="journal article" date="2014" name="J. Biotechnol.">
        <title>Complete genome sequence of the actinobacterium Actinoplanes friuliensis HAG 010964, producer of the lipopeptide antibiotic friulimycin.</title>
        <authorList>
            <person name="Ruckert C."/>
            <person name="Szczepanowski R."/>
            <person name="Albersmeier A."/>
            <person name="Goesmann A."/>
            <person name="Fischer N."/>
            <person name="Steinkamper A."/>
            <person name="Puhler A."/>
            <person name="Biener R."/>
            <person name="Schwartz D."/>
            <person name="Kalinowski J."/>
        </authorList>
    </citation>
    <scope>NUCLEOTIDE SEQUENCE [LARGE SCALE GENOMIC DNA]</scope>
    <source>
        <strain evidence="14 15">DSM 7358</strain>
    </source>
</reference>
<feature type="transmembrane region" description="Helical" evidence="11">
    <location>
        <begin position="109"/>
        <end position="126"/>
    </location>
</feature>
<evidence type="ECO:0000256" key="7">
    <source>
        <dbReference type="ARBA" id="ARBA00022840"/>
    </source>
</evidence>
<dbReference type="AlphaFoldDB" id="U5VUN9"/>
<keyword evidence="11" id="KW-0812">Transmembrane</keyword>
<evidence type="ECO:0000256" key="3">
    <source>
        <dbReference type="ARBA" id="ARBA00022553"/>
    </source>
</evidence>
<dbReference type="eggNOG" id="COG4585">
    <property type="taxonomic scope" value="Bacteria"/>
</dbReference>
<feature type="compositionally biased region" description="Acidic residues" evidence="10">
    <location>
        <begin position="409"/>
        <end position="418"/>
    </location>
</feature>
<dbReference type="STRING" id="1246995.AFR_11300"/>
<evidence type="ECO:0000256" key="1">
    <source>
        <dbReference type="ARBA" id="ARBA00000085"/>
    </source>
</evidence>
<keyword evidence="4" id="KW-0808">Transferase</keyword>
<name>U5VUN9_9ACTN</name>
<keyword evidence="8" id="KW-0902">Two-component regulatory system</keyword>
<keyword evidence="6 14" id="KW-0418">Kinase</keyword>
<dbReference type="PATRIC" id="fig|1246995.3.peg.2303"/>
<feature type="domain" description="Histidine kinase/HSP90-like ATPase" evidence="12">
    <location>
        <begin position="365"/>
        <end position="455"/>
    </location>
</feature>
<keyword evidence="11" id="KW-0472">Membrane</keyword>
<evidence type="ECO:0000256" key="8">
    <source>
        <dbReference type="ARBA" id="ARBA00023012"/>
    </source>
</evidence>
<evidence type="ECO:0000256" key="2">
    <source>
        <dbReference type="ARBA" id="ARBA00012438"/>
    </source>
</evidence>
<dbReference type="InterPro" id="IPR050482">
    <property type="entry name" value="Sensor_HK_TwoCompSys"/>
</dbReference>
<feature type="region of interest" description="Disordered" evidence="10">
    <location>
        <begin position="1"/>
        <end position="78"/>
    </location>
</feature>
<feature type="region of interest" description="Disordered" evidence="10">
    <location>
        <begin position="404"/>
        <end position="424"/>
    </location>
</feature>
<evidence type="ECO:0000256" key="6">
    <source>
        <dbReference type="ARBA" id="ARBA00022777"/>
    </source>
</evidence>
<organism evidence="14 15">
    <name type="scientific">Actinoplanes friuliensis DSM 7358</name>
    <dbReference type="NCBI Taxonomy" id="1246995"/>
    <lineage>
        <taxon>Bacteria</taxon>
        <taxon>Bacillati</taxon>
        <taxon>Actinomycetota</taxon>
        <taxon>Actinomycetes</taxon>
        <taxon>Micromonosporales</taxon>
        <taxon>Micromonosporaceae</taxon>
        <taxon>Actinoplanes</taxon>
    </lineage>
</organism>
<evidence type="ECO:0000313" key="15">
    <source>
        <dbReference type="Proteomes" id="UP000017746"/>
    </source>
</evidence>
<evidence type="ECO:0000313" key="14">
    <source>
        <dbReference type="EMBL" id="AGZ40549.1"/>
    </source>
</evidence>
<dbReference type="Proteomes" id="UP000017746">
    <property type="component" value="Chromosome"/>
</dbReference>
<dbReference type="CDD" id="cd22265">
    <property type="entry name" value="UDM1_RNF168"/>
    <property type="match status" value="1"/>
</dbReference>
<accession>U5VUN9</accession>
<dbReference type="CDD" id="cd16917">
    <property type="entry name" value="HATPase_UhpB-NarQ-NarX-like"/>
    <property type="match status" value="1"/>
</dbReference>
<keyword evidence="3" id="KW-0597">Phosphoprotein</keyword>
<dbReference type="PANTHER" id="PTHR24421:SF10">
    <property type="entry name" value="NITRATE_NITRITE SENSOR PROTEIN NARQ"/>
    <property type="match status" value="1"/>
</dbReference>
<gene>
    <name evidence="14" type="ORF">AFR_11300</name>
</gene>
<evidence type="ECO:0000259" key="13">
    <source>
        <dbReference type="Pfam" id="PF07730"/>
    </source>
</evidence>
<dbReference type="InterPro" id="IPR003594">
    <property type="entry name" value="HATPase_dom"/>
</dbReference>
<dbReference type="GO" id="GO:0000155">
    <property type="term" value="F:phosphorelay sensor kinase activity"/>
    <property type="evidence" value="ECO:0007669"/>
    <property type="project" value="InterPro"/>
</dbReference>
<dbReference type="GO" id="GO:0046983">
    <property type="term" value="F:protein dimerization activity"/>
    <property type="evidence" value="ECO:0007669"/>
    <property type="project" value="InterPro"/>
</dbReference>
<dbReference type="InterPro" id="IPR011712">
    <property type="entry name" value="Sig_transdc_His_kin_sub3_dim/P"/>
</dbReference>
<dbReference type="OrthoDB" id="227596at2"/>
<dbReference type="EMBL" id="CP006272">
    <property type="protein sequence ID" value="AGZ40549.1"/>
    <property type="molecule type" value="Genomic_DNA"/>
</dbReference>
<evidence type="ECO:0000259" key="12">
    <source>
        <dbReference type="Pfam" id="PF02518"/>
    </source>
</evidence>
<sequence>MPGSDRGRAGHGGDAGFDRGRPGHGGEADSDRGRAGHGGGSGFGRGAAGRGRGPGWAGTDRSRSWPPRRADGSPRQGRHAWPGAVVAALSFHAFGSGAEASALAHPTDIIAWVLLLAGPLALAWRGRAPIAVLIVSGAATIGFATLVEPAWTYAVAVVIALFTAVKAGRRAVAVPIAIAGYLAYLAVMWFFADALGLPAAVRPEVRDSVLTAVGLAMTVFVGNAARARSAYLAEMSKAKAERARAKEEQERRQASDERLRIARELHDVLGHHLSLINVQAGVGLHLMDNRPEQAREALAAIKTASAEALREVRAVLGVLRPEEEAAPRQPALGLDRLTDLTADAGLPVTTETVGQRRDLPAEVDRAAYRIVQEALTNIRRHADTGVAATVSVTYAETELHLSVQNDGLPAEDEPDGDDNGSGIAGMRARAASLGGTLEAGPLPGGGYLVSAVLPTGAGENT</sequence>
<keyword evidence="7" id="KW-0067">ATP-binding</keyword>
<evidence type="ECO:0000256" key="5">
    <source>
        <dbReference type="ARBA" id="ARBA00022741"/>
    </source>
</evidence>
<feature type="compositionally biased region" description="Basic and acidic residues" evidence="10">
    <location>
        <begin position="60"/>
        <end position="72"/>
    </location>
</feature>
<dbReference type="HOGENOM" id="CLU_000445_20_1_11"/>
<protein>
    <recommendedName>
        <fullName evidence="2">histidine kinase</fullName>
        <ecNumber evidence="2">2.7.13.3</ecNumber>
    </recommendedName>
</protein>
<feature type="coiled-coil region" evidence="9">
    <location>
        <begin position="228"/>
        <end position="264"/>
    </location>
</feature>
<dbReference type="Gene3D" id="1.20.5.1930">
    <property type="match status" value="1"/>
</dbReference>
<comment type="catalytic activity">
    <reaction evidence="1">
        <text>ATP + protein L-histidine = ADP + protein N-phospho-L-histidine.</text>
        <dbReference type="EC" id="2.7.13.3"/>
    </reaction>
</comment>
<dbReference type="EC" id="2.7.13.3" evidence="2"/>
<dbReference type="RefSeq" id="WP_023360521.1">
    <property type="nucleotide sequence ID" value="NC_022657.1"/>
</dbReference>
<evidence type="ECO:0000256" key="11">
    <source>
        <dbReference type="SAM" id="Phobius"/>
    </source>
</evidence>
<keyword evidence="5" id="KW-0547">Nucleotide-binding</keyword>
<evidence type="ECO:0000256" key="9">
    <source>
        <dbReference type="SAM" id="Coils"/>
    </source>
</evidence>